<organism evidence="2 3">
    <name type="scientific">Cohnella candidum</name>
    <dbReference type="NCBI Taxonomy" id="2674991"/>
    <lineage>
        <taxon>Bacteria</taxon>
        <taxon>Bacillati</taxon>
        <taxon>Bacillota</taxon>
        <taxon>Bacilli</taxon>
        <taxon>Bacillales</taxon>
        <taxon>Paenibacillaceae</taxon>
        <taxon>Cohnella</taxon>
    </lineage>
</organism>
<accession>A0A3G3K1Z6</accession>
<dbReference type="RefSeq" id="WP_123042634.1">
    <property type="nucleotide sequence ID" value="NZ_CP033433.1"/>
</dbReference>
<dbReference type="KEGG" id="coh:EAV92_19455"/>
<dbReference type="Proteomes" id="UP000269097">
    <property type="component" value="Chromosome"/>
</dbReference>
<keyword evidence="3" id="KW-1185">Reference proteome</keyword>
<dbReference type="AlphaFoldDB" id="A0A3G3K1Z6"/>
<keyword evidence="1" id="KW-0732">Signal</keyword>
<protein>
    <recommendedName>
        <fullName evidence="4">OmpH family outer membrane protein</fullName>
    </recommendedName>
</protein>
<reference evidence="2 3" key="1">
    <citation type="submission" date="2018-10" db="EMBL/GenBank/DDBJ databases">
        <title>Genome Sequence of Cohnella sp.</title>
        <authorList>
            <person name="Srinivasan S."/>
            <person name="Kim M.K."/>
        </authorList>
    </citation>
    <scope>NUCLEOTIDE SEQUENCE [LARGE SCALE GENOMIC DNA]</scope>
    <source>
        <strain evidence="2 3">18JY8-7</strain>
    </source>
</reference>
<evidence type="ECO:0000256" key="1">
    <source>
        <dbReference type="SAM" id="SignalP"/>
    </source>
</evidence>
<sequence>MKKKLMLLLMCSMVLGAGSAFAQTPAGTANPSSIKAAAPVKKLQVLKEFQDELHTLNGLRETRLETKDGIVHKQDQLVDLTLAAKENKDKEALIQAADIRKQIRATHQEIKGLYDSFRTEAKAFRQAVKDRDQAQAQTHIDSAIMILGQVNAKLATEASLYDQVIAIFS</sequence>
<evidence type="ECO:0008006" key="4">
    <source>
        <dbReference type="Google" id="ProtNLM"/>
    </source>
</evidence>
<feature type="signal peptide" evidence="1">
    <location>
        <begin position="1"/>
        <end position="22"/>
    </location>
</feature>
<evidence type="ECO:0000313" key="3">
    <source>
        <dbReference type="Proteomes" id="UP000269097"/>
    </source>
</evidence>
<evidence type="ECO:0000313" key="2">
    <source>
        <dbReference type="EMBL" id="AYQ74554.1"/>
    </source>
</evidence>
<feature type="chain" id="PRO_5018028838" description="OmpH family outer membrane protein" evidence="1">
    <location>
        <begin position="23"/>
        <end position="169"/>
    </location>
</feature>
<proteinExistence type="predicted"/>
<gene>
    <name evidence="2" type="ORF">EAV92_19455</name>
</gene>
<dbReference type="EMBL" id="CP033433">
    <property type="protein sequence ID" value="AYQ74554.1"/>
    <property type="molecule type" value="Genomic_DNA"/>
</dbReference>
<name>A0A3G3K1Z6_9BACL</name>